<keyword evidence="4" id="KW-1185">Reference proteome</keyword>
<proteinExistence type="predicted"/>
<dbReference type="InterPro" id="IPR019606">
    <property type="entry name" value="GerMN"/>
</dbReference>
<sequence length="192" mass="21647">MGKFDLRRRDYVSLLIILLLGYYGMHLNAQLKAIENNVVESDFNTEDQTEEGKNINDFITLYFSGPNAEYLIGEKRNIKDISPKRAIQALIEGPKSKNLWRTLPPELEVSGVSVKDDIAYVYIHESVPLSRHGNYGSSTSTTYIINSISATLILHEPFGIKKVKLEGDINDLLVDAVKDIPYGVDMNLIKEE</sequence>
<dbReference type="RefSeq" id="WP_255227726.1">
    <property type="nucleotide sequence ID" value="NZ_JAJEKE010000009.1"/>
</dbReference>
<feature type="domain" description="GerMN" evidence="2">
    <location>
        <begin position="60"/>
        <end position="166"/>
    </location>
</feature>
<evidence type="ECO:0000313" key="4">
    <source>
        <dbReference type="Proteomes" id="UP001651880"/>
    </source>
</evidence>
<feature type="transmembrane region" description="Helical" evidence="1">
    <location>
        <begin position="12"/>
        <end position="29"/>
    </location>
</feature>
<organism evidence="3 4">
    <name type="scientific">Lutispora saccharofermentans</name>
    <dbReference type="NCBI Taxonomy" id="3024236"/>
    <lineage>
        <taxon>Bacteria</taxon>
        <taxon>Bacillati</taxon>
        <taxon>Bacillota</taxon>
        <taxon>Clostridia</taxon>
        <taxon>Lutisporales</taxon>
        <taxon>Lutisporaceae</taxon>
        <taxon>Lutispora</taxon>
    </lineage>
</organism>
<keyword evidence="1" id="KW-0472">Membrane</keyword>
<name>A0ABT1NG14_9FIRM</name>
<evidence type="ECO:0000256" key="1">
    <source>
        <dbReference type="SAM" id="Phobius"/>
    </source>
</evidence>
<comment type="caution">
    <text evidence="3">The sequence shown here is derived from an EMBL/GenBank/DDBJ whole genome shotgun (WGS) entry which is preliminary data.</text>
</comment>
<reference evidence="3 4" key="1">
    <citation type="submission" date="2021-10" db="EMBL/GenBank/DDBJ databases">
        <title>Lutispora strain m25 sp. nov., a thermophilic, non-spore-forming bacterium isolated from a lab-scale methanogenic bioreactor digesting anaerobic sludge.</title>
        <authorList>
            <person name="El Houari A."/>
            <person name="Mcdonald J."/>
        </authorList>
    </citation>
    <scope>NUCLEOTIDE SEQUENCE [LARGE SCALE GENOMIC DNA]</scope>
    <source>
        <strain evidence="4">m25</strain>
    </source>
</reference>
<gene>
    <name evidence="3" type="ORF">LJD61_11705</name>
</gene>
<keyword evidence="1" id="KW-1133">Transmembrane helix</keyword>
<dbReference type="EMBL" id="JAJEKE010000009">
    <property type="protein sequence ID" value="MCQ1530210.1"/>
    <property type="molecule type" value="Genomic_DNA"/>
</dbReference>
<protein>
    <submittedName>
        <fullName evidence="3">GerMN domain-containing protein</fullName>
    </submittedName>
</protein>
<dbReference type="Pfam" id="PF10646">
    <property type="entry name" value="Germane"/>
    <property type="match status" value="1"/>
</dbReference>
<keyword evidence="1" id="KW-0812">Transmembrane</keyword>
<dbReference type="Proteomes" id="UP001651880">
    <property type="component" value="Unassembled WGS sequence"/>
</dbReference>
<evidence type="ECO:0000313" key="3">
    <source>
        <dbReference type="EMBL" id="MCQ1530210.1"/>
    </source>
</evidence>
<evidence type="ECO:0000259" key="2">
    <source>
        <dbReference type="Pfam" id="PF10646"/>
    </source>
</evidence>
<accession>A0ABT1NG14</accession>